<evidence type="ECO:0000313" key="3">
    <source>
        <dbReference type="Proteomes" id="UP000319257"/>
    </source>
</evidence>
<reference evidence="2 3" key="1">
    <citation type="submission" date="2019-06" db="EMBL/GenBank/DDBJ databases">
        <title>Draft genome sequence of the filamentous fungus Phialemoniopsis curvata isolated from diesel fuel.</title>
        <authorList>
            <person name="Varaljay V.A."/>
            <person name="Lyon W.J."/>
            <person name="Crouch A.L."/>
            <person name="Drake C.E."/>
            <person name="Hollomon J.M."/>
            <person name="Nadeau L.J."/>
            <person name="Nunn H.S."/>
            <person name="Stevenson B.S."/>
            <person name="Bojanowski C.L."/>
            <person name="Crookes-Goodson W.J."/>
        </authorList>
    </citation>
    <scope>NUCLEOTIDE SEQUENCE [LARGE SCALE GENOMIC DNA]</scope>
    <source>
        <strain evidence="2 3">D216</strain>
    </source>
</reference>
<protein>
    <recommendedName>
        <fullName evidence="4">Fungal N-terminal domain-containing protein</fullName>
    </recommendedName>
</protein>
<comment type="caution">
    <text evidence="2">The sequence shown here is derived from an EMBL/GenBank/DDBJ whole genome shotgun (WGS) entry which is preliminary data.</text>
</comment>
<evidence type="ECO:0000313" key="2">
    <source>
        <dbReference type="EMBL" id="TPX18722.1"/>
    </source>
</evidence>
<dbReference type="STRING" id="1093900.A0A507B8U0"/>
<dbReference type="EMBL" id="SKBQ01000010">
    <property type="protein sequence ID" value="TPX18722.1"/>
    <property type="molecule type" value="Genomic_DNA"/>
</dbReference>
<dbReference type="OrthoDB" id="5086500at2759"/>
<accession>A0A507B8U0</accession>
<feature type="region of interest" description="Disordered" evidence="1">
    <location>
        <begin position="282"/>
        <end position="326"/>
    </location>
</feature>
<dbReference type="RefSeq" id="XP_031000433.1">
    <property type="nucleotide sequence ID" value="XM_031136783.1"/>
</dbReference>
<dbReference type="Proteomes" id="UP000319257">
    <property type="component" value="Unassembled WGS sequence"/>
</dbReference>
<sequence>MSGLEALGIVSNIFQVISFACETLALCKVVYRGRSPDEWLGSCANSLTTLSEDIQKHCQGKQVRGSTEHDLTSLAAQCGIAARALTEEAAFLTSHHAKGSLRGTLQLAVKVNWRKKRLERLEGCLGSYQKTIEAHLLGSICKQSDAIELVQRERFEKLDQRLQYFVSQYASGHTTLSELLEAENCSTRAHIARDTSRTGKAVQSHITSEVNASRVSIIGHVDQKMEQTTRQITNDMERLNTEVITQAQRDRLLASLKFPAINERRNQIVECQEGTFRWVLGQRSVTPDSDNDTKSGSDNSDSNSDSDGGKKTRSFMSTDVADDEDL</sequence>
<proteinExistence type="predicted"/>
<name>A0A507B8U0_9PEZI</name>
<dbReference type="InParanoid" id="A0A507B8U0"/>
<evidence type="ECO:0008006" key="4">
    <source>
        <dbReference type="Google" id="ProtNLM"/>
    </source>
</evidence>
<gene>
    <name evidence="2" type="ORF">E0L32_002579</name>
</gene>
<organism evidence="2 3">
    <name type="scientific">Thyridium curvatum</name>
    <dbReference type="NCBI Taxonomy" id="1093900"/>
    <lineage>
        <taxon>Eukaryota</taxon>
        <taxon>Fungi</taxon>
        <taxon>Dikarya</taxon>
        <taxon>Ascomycota</taxon>
        <taxon>Pezizomycotina</taxon>
        <taxon>Sordariomycetes</taxon>
        <taxon>Sordariomycetidae</taxon>
        <taxon>Thyridiales</taxon>
        <taxon>Thyridiaceae</taxon>
        <taxon>Thyridium</taxon>
    </lineage>
</organism>
<evidence type="ECO:0000256" key="1">
    <source>
        <dbReference type="SAM" id="MobiDB-lite"/>
    </source>
</evidence>
<dbReference type="GeneID" id="41970026"/>
<keyword evidence="3" id="KW-1185">Reference proteome</keyword>
<dbReference type="AlphaFoldDB" id="A0A507B8U0"/>
<feature type="compositionally biased region" description="Low complexity" evidence="1">
    <location>
        <begin position="294"/>
        <end position="306"/>
    </location>
</feature>